<dbReference type="Gene3D" id="2.60.40.420">
    <property type="entry name" value="Cupredoxins - blue copper proteins"/>
    <property type="match status" value="1"/>
</dbReference>
<organism evidence="11 12">
    <name type="scientific">Methylobacterium jeotgali</name>
    <dbReference type="NCBI Taxonomy" id="381630"/>
    <lineage>
        <taxon>Bacteria</taxon>
        <taxon>Pseudomonadati</taxon>
        <taxon>Pseudomonadota</taxon>
        <taxon>Alphaproteobacteria</taxon>
        <taxon>Hyphomicrobiales</taxon>
        <taxon>Methylobacteriaceae</taxon>
        <taxon>Methylobacterium</taxon>
    </lineage>
</organism>
<dbReference type="InterPro" id="IPR002386">
    <property type="entry name" value="Amicyanin/Pseudoazurin"/>
</dbReference>
<evidence type="ECO:0000259" key="10">
    <source>
        <dbReference type="Pfam" id="PF00127"/>
    </source>
</evidence>
<sequence>MLLRSLLGAVALAAAGAPLQAAEVTVKMLNSSPNGAMVFEPAFVRIAPGDSVKFVATDKGHNVESIKGMAPEGSAPIKGVVSKDETVTFEKEGVYGLQCAPHYMMGMIALVVVGKPENLEAAKAAPQKSKLATRRFEPLLAQAAEVK</sequence>
<evidence type="ECO:0000256" key="6">
    <source>
        <dbReference type="ARBA" id="ARBA00022982"/>
    </source>
</evidence>
<evidence type="ECO:0000256" key="8">
    <source>
        <dbReference type="NCBIfam" id="TIGR02375"/>
    </source>
</evidence>
<keyword evidence="3" id="KW-0813">Transport</keyword>
<feature type="chain" id="PRO_5046613777" description="Pseudoazurin" evidence="9">
    <location>
        <begin position="22"/>
        <end position="147"/>
    </location>
</feature>
<keyword evidence="9" id="KW-0732">Signal</keyword>
<keyword evidence="6" id="KW-0249">Electron transport</keyword>
<dbReference type="PRINTS" id="PR00156">
    <property type="entry name" value="COPPERBLUE"/>
</dbReference>
<dbReference type="InterPro" id="IPR012745">
    <property type="entry name" value="Pseudoazurin"/>
</dbReference>
<dbReference type="PRINTS" id="PR00155">
    <property type="entry name" value="AMICYANIN"/>
</dbReference>
<evidence type="ECO:0000256" key="7">
    <source>
        <dbReference type="ARBA" id="ARBA00023008"/>
    </source>
</evidence>
<dbReference type="Pfam" id="PF00127">
    <property type="entry name" value="Copper-bind"/>
    <property type="match status" value="1"/>
</dbReference>
<dbReference type="Proteomes" id="UP001055102">
    <property type="component" value="Unassembled WGS sequence"/>
</dbReference>
<dbReference type="SUPFAM" id="SSF49503">
    <property type="entry name" value="Cupredoxins"/>
    <property type="match status" value="1"/>
</dbReference>
<comment type="caution">
    <text evidence="11">The sequence shown here is derived from an EMBL/GenBank/DDBJ whole genome shotgun (WGS) entry which is preliminary data.</text>
</comment>
<keyword evidence="5" id="KW-0574">Periplasm</keyword>
<dbReference type="NCBIfam" id="TIGR02375">
    <property type="entry name" value="pseudoazurin"/>
    <property type="match status" value="1"/>
</dbReference>
<comment type="subcellular location">
    <subcellularLocation>
        <location evidence="2">Periplasm</location>
    </subcellularLocation>
</comment>
<name>A0ABQ4SXF8_9HYPH</name>
<evidence type="ECO:0000256" key="5">
    <source>
        <dbReference type="ARBA" id="ARBA00022764"/>
    </source>
</evidence>
<evidence type="ECO:0000256" key="4">
    <source>
        <dbReference type="ARBA" id="ARBA00022723"/>
    </source>
</evidence>
<gene>
    <name evidence="11" type="ORF">AOPFMNJM_2520</name>
</gene>
<evidence type="ECO:0000256" key="3">
    <source>
        <dbReference type="ARBA" id="ARBA00022448"/>
    </source>
</evidence>
<dbReference type="CDD" id="cd04218">
    <property type="entry name" value="Pseudoazurin"/>
    <property type="match status" value="1"/>
</dbReference>
<dbReference type="RefSeq" id="WP_238276252.1">
    <property type="nucleotide sequence ID" value="NZ_BPQR01000042.1"/>
</dbReference>
<feature type="signal peptide" evidence="9">
    <location>
        <begin position="1"/>
        <end position="21"/>
    </location>
</feature>
<evidence type="ECO:0000256" key="1">
    <source>
        <dbReference type="ARBA" id="ARBA00001935"/>
    </source>
</evidence>
<evidence type="ECO:0000256" key="9">
    <source>
        <dbReference type="SAM" id="SignalP"/>
    </source>
</evidence>
<dbReference type="InterPro" id="IPR008972">
    <property type="entry name" value="Cupredoxin"/>
</dbReference>
<dbReference type="InterPro" id="IPR000923">
    <property type="entry name" value="BlueCu_1"/>
</dbReference>
<feature type="domain" description="Blue (type 1) copper" evidence="10">
    <location>
        <begin position="27"/>
        <end position="113"/>
    </location>
</feature>
<dbReference type="InterPro" id="IPR001235">
    <property type="entry name" value="Copper_blue_Plastocyanin"/>
</dbReference>
<accession>A0ABQ4SXF8</accession>
<reference evidence="11" key="1">
    <citation type="journal article" date="2021" name="Front. Microbiol.">
        <title>Comprehensive Comparative Genomics and Phenotyping of Methylobacterium Species.</title>
        <authorList>
            <person name="Alessa O."/>
            <person name="Ogura Y."/>
            <person name="Fujitani Y."/>
            <person name="Takami H."/>
            <person name="Hayashi T."/>
            <person name="Sahin N."/>
            <person name="Tani A."/>
        </authorList>
    </citation>
    <scope>NUCLEOTIDE SEQUENCE</scope>
    <source>
        <strain evidence="11">LMG 23639</strain>
    </source>
</reference>
<reference evidence="11" key="2">
    <citation type="submission" date="2021-08" db="EMBL/GenBank/DDBJ databases">
        <authorList>
            <person name="Tani A."/>
            <person name="Ola A."/>
            <person name="Ogura Y."/>
            <person name="Katsura K."/>
            <person name="Hayashi T."/>
        </authorList>
    </citation>
    <scope>NUCLEOTIDE SEQUENCE</scope>
    <source>
        <strain evidence="11">LMG 23639</strain>
    </source>
</reference>
<evidence type="ECO:0000313" key="12">
    <source>
        <dbReference type="Proteomes" id="UP001055102"/>
    </source>
</evidence>
<evidence type="ECO:0000256" key="2">
    <source>
        <dbReference type="ARBA" id="ARBA00004418"/>
    </source>
</evidence>
<comment type="cofactor">
    <cofactor evidence="1">
        <name>Cu cation</name>
        <dbReference type="ChEBI" id="CHEBI:23378"/>
    </cofactor>
</comment>
<proteinExistence type="predicted"/>
<keyword evidence="12" id="KW-1185">Reference proteome</keyword>
<keyword evidence="4" id="KW-0479">Metal-binding</keyword>
<protein>
    <recommendedName>
        <fullName evidence="8">Pseudoazurin</fullName>
    </recommendedName>
</protein>
<dbReference type="EMBL" id="BPQR01000042">
    <property type="protein sequence ID" value="GJE07195.1"/>
    <property type="molecule type" value="Genomic_DNA"/>
</dbReference>
<keyword evidence="7" id="KW-0186">Copper</keyword>
<evidence type="ECO:0000313" key="11">
    <source>
        <dbReference type="EMBL" id="GJE07195.1"/>
    </source>
</evidence>